<keyword evidence="2" id="KW-1185">Reference proteome</keyword>
<feature type="non-terminal residue" evidence="1">
    <location>
        <position position="96"/>
    </location>
</feature>
<accession>A0AAD7G927</accession>
<evidence type="ECO:0000313" key="1">
    <source>
        <dbReference type="EMBL" id="KAJ7671845.1"/>
    </source>
</evidence>
<evidence type="ECO:0000313" key="2">
    <source>
        <dbReference type="Proteomes" id="UP001221757"/>
    </source>
</evidence>
<dbReference type="EMBL" id="JARKIE010000171">
    <property type="protein sequence ID" value="KAJ7671845.1"/>
    <property type="molecule type" value="Genomic_DNA"/>
</dbReference>
<sequence>CRFGCNAVEDAHHVFVECGRYKEWRLKATEELSIFIRDDIIWPLKHTFYYLGHIPSLNDLLPANAVDNMVSHERLLHHFAAEWHLKAIRLTGRIFG</sequence>
<reference evidence="1" key="1">
    <citation type="submission" date="2023-03" db="EMBL/GenBank/DDBJ databases">
        <title>Massive genome expansion in bonnet fungi (Mycena s.s.) driven by repeated elements and novel gene families across ecological guilds.</title>
        <authorList>
            <consortium name="Lawrence Berkeley National Laboratory"/>
            <person name="Harder C.B."/>
            <person name="Miyauchi S."/>
            <person name="Viragh M."/>
            <person name="Kuo A."/>
            <person name="Thoen E."/>
            <person name="Andreopoulos B."/>
            <person name="Lu D."/>
            <person name="Skrede I."/>
            <person name="Drula E."/>
            <person name="Henrissat B."/>
            <person name="Morin E."/>
            <person name="Kohler A."/>
            <person name="Barry K."/>
            <person name="LaButti K."/>
            <person name="Morin E."/>
            <person name="Salamov A."/>
            <person name="Lipzen A."/>
            <person name="Mereny Z."/>
            <person name="Hegedus B."/>
            <person name="Baldrian P."/>
            <person name="Stursova M."/>
            <person name="Weitz H."/>
            <person name="Taylor A."/>
            <person name="Grigoriev I.V."/>
            <person name="Nagy L.G."/>
            <person name="Martin F."/>
            <person name="Kauserud H."/>
        </authorList>
    </citation>
    <scope>NUCLEOTIDE SEQUENCE</scope>
    <source>
        <strain evidence="1">CBHHK067</strain>
    </source>
</reference>
<dbReference type="AlphaFoldDB" id="A0AAD7G927"/>
<name>A0AAD7G927_MYCRO</name>
<protein>
    <submittedName>
        <fullName evidence="1">Uncharacterized protein</fullName>
    </submittedName>
</protein>
<proteinExistence type="predicted"/>
<feature type="non-terminal residue" evidence="1">
    <location>
        <position position="1"/>
    </location>
</feature>
<organism evidence="1 2">
    <name type="scientific">Mycena rosella</name>
    <name type="common">Pink bonnet</name>
    <name type="synonym">Agaricus rosellus</name>
    <dbReference type="NCBI Taxonomy" id="1033263"/>
    <lineage>
        <taxon>Eukaryota</taxon>
        <taxon>Fungi</taxon>
        <taxon>Dikarya</taxon>
        <taxon>Basidiomycota</taxon>
        <taxon>Agaricomycotina</taxon>
        <taxon>Agaricomycetes</taxon>
        <taxon>Agaricomycetidae</taxon>
        <taxon>Agaricales</taxon>
        <taxon>Marasmiineae</taxon>
        <taxon>Mycenaceae</taxon>
        <taxon>Mycena</taxon>
    </lineage>
</organism>
<gene>
    <name evidence="1" type="ORF">B0H17DRAFT_897772</name>
</gene>
<comment type="caution">
    <text evidence="1">The sequence shown here is derived from an EMBL/GenBank/DDBJ whole genome shotgun (WGS) entry which is preliminary data.</text>
</comment>
<dbReference type="Proteomes" id="UP001221757">
    <property type="component" value="Unassembled WGS sequence"/>
</dbReference>